<organism evidence="1 2">
    <name type="scientific">Avena sativa</name>
    <name type="common">Oat</name>
    <dbReference type="NCBI Taxonomy" id="4498"/>
    <lineage>
        <taxon>Eukaryota</taxon>
        <taxon>Viridiplantae</taxon>
        <taxon>Streptophyta</taxon>
        <taxon>Embryophyta</taxon>
        <taxon>Tracheophyta</taxon>
        <taxon>Spermatophyta</taxon>
        <taxon>Magnoliopsida</taxon>
        <taxon>Liliopsida</taxon>
        <taxon>Poales</taxon>
        <taxon>Poaceae</taxon>
        <taxon>BOP clade</taxon>
        <taxon>Pooideae</taxon>
        <taxon>Poodae</taxon>
        <taxon>Poeae</taxon>
        <taxon>Poeae Chloroplast Group 1 (Aveneae type)</taxon>
        <taxon>Aveninae</taxon>
        <taxon>Avena</taxon>
    </lineage>
</organism>
<name>A0ACD5ZH01_AVESA</name>
<sequence length="422" mass="46788">MAAPAPAPAVALHLLPALPDETLEEIFLRLPTPASLAAASAACTTFRRIVAERSFLRRYRKRHPPPLLGLVDDRGDFMPAEAPHPSAPLAEALVAAADFTYSFVPKPTGDTSWYARDVRDGRVLLESSSLLRRTRSIRTTSYAVCDPLSRRYVLLLPIPEDMTVQQQERLAEFEPNLAPAGEDDDDEDETCFKVICTARYKTKLVAFVFPSVTGQWRVGASFSWDFLGTLGPSLRTLHLFNYYSSGCFCWTSCCMGKLLVLNTHKMEFSLVSHGMRLDEQLPGMSTCMPSIFAGTEEAFQIFSLVGHLTSIPTTFYLYRAAAAQQNNGESSTERRLKYVATLPRGYFYFNGGAAEGILFLHGKAWDNNLDRPIGDLTAQDFFSLEVKTLELKKVCRGKPCGVPSGRVHSYFGFPPSLSKPSL</sequence>
<reference evidence="1" key="1">
    <citation type="submission" date="2021-05" db="EMBL/GenBank/DDBJ databases">
        <authorList>
            <person name="Scholz U."/>
            <person name="Mascher M."/>
            <person name="Fiebig A."/>
        </authorList>
    </citation>
    <scope>NUCLEOTIDE SEQUENCE [LARGE SCALE GENOMIC DNA]</scope>
</reference>
<evidence type="ECO:0000313" key="1">
    <source>
        <dbReference type="EnsemblPlants" id="AVESA.00010b.r2.6CG1147130.1.CDS.1"/>
    </source>
</evidence>
<evidence type="ECO:0000313" key="2">
    <source>
        <dbReference type="Proteomes" id="UP001732700"/>
    </source>
</evidence>
<keyword evidence="2" id="KW-1185">Reference proteome</keyword>
<reference evidence="1" key="2">
    <citation type="submission" date="2025-09" db="UniProtKB">
        <authorList>
            <consortium name="EnsemblPlants"/>
        </authorList>
    </citation>
    <scope>IDENTIFICATION</scope>
</reference>
<protein>
    <submittedName>
        <fullName evidence="1">Uncharacterized protein</fullName>
    </submittedName>
</protein>
<dbReference type="EnsemblPlants" id="AVESA.00010b.r2.6CG1147130.1">
    <property type="protein sequence ID" value="AVESA.00010b.r2.6CG1147130.1.CDS.1"/>
    <property type="gene ID" value="AVESA.00010b.r2.6CG1147130"/>
</dbReference>
<proteinExistence type="predicted"/>
<accession>A0ACD5ZH01</accession>
<dbReference type="Proteomes" id="UP001732700">
    <property type="component" value="Chromosome 6C"/>
</dbReference>